<evidence type="ECO:0000313" key="7">
    <source>
        <dbReference type="Proteomes" id="UP001595840"/>
    </source>
</evidence>
<dbReference type="EMBL" id="JBHSCX010000020">
    <property type="protein sequence ID" value="MFC4363674.1"/>
    <property type="molecule type" value="Genomic_DNA"/>
</dbReference>
<keyword evidence="7" id="KW-1185">Reference proteome</keyword>
<dbReference type="PROSITE" id="PS01081">
    <property type="entry name" value="HTH_TETR_1"/>
    <property type="match status" value="1"/>
</dbReference>
<evidence type="ECO:0000256" key="4">
    <source>
        <dbReference type="PROSITE-ProRule" id="PRU00335"/>
    </source>
</evidence>
<dbReference type="SUPFAM" id="SSF46689">
    <property type="entry name" value="Homeodomain-like"/>
    <property type="match status" value="1"/>
</dbReference>
<keyword evidence="1" id="KW-0805">Transcription regulation</keyword>
<dbReference type="PANTHER" id="PTHR30055">
    <property type="entry name" value="HTH-TYPE TRANSCRIPTIONAL REGULATOR RUTR"/>
    <property type="match status" value="1"/>
</dbReference>
<evidence type="ECO:0000259" key="5">
    <source>
        <dbReference type="PROSITE" id="PS50977"/>
    </source>
</evidence>
<reference evidence="7" key="1">
    <citation type="journal article" date="2019" name="Int. J. Syst. Evol. Microbiol.">
        <title>The Global Catalogue of Microorganisms (GCM) 10K type strain sequencing project: providing services to taxonomists for standard genome sequencing and annotation.</title>
        <authorList>
            <consortium name="The Broad Institute Genomics Platform"/>
            <consortium name="The Broad Institute Genome Sequencing Center for Infectious Disease"/>
            <person name="Wu L."/>
            <person name="Ma J."/>
        </authorList>
    </citation>
    <scope>NUCLEOTIDE SEQUENCE [LARGE SCALE GENOMIC DNA]</scope>
    <source>
        <strain evidence="7">CECT 8570</strain>
    </source>
</reference>
<evidence type="ECO:0000256" key="3">
    <source>
        <dbReference type="ARBA" id="ARBA00023163"/>
    </source>
</evidence>
<sequence length="212" mass="24241">MSRELPKPLLEKNKPQQARAIETYERILRAAAELLEERGVDSISTNNIAERAAITVPALYRYFPNKYAVLYTLGARLMDKQNQVLVAWSNRYFAPDDANALIDNLRELLQETLEVTLNGPAGLALLRALRALPVMQDVLLESHYAMSQWATENWAQPLKLDTDPDNLRRMRLILQMGTSAIELALEDPDMPIDFALNEATDMLQMYWRKILL</sequence>
<evidence type="ECO:0000256" key="2">
    <source>
        <dbReference type="ARBA" id="ARBA00023125"/>
    </source>
</evidence>
<dbReference type="RefSeq" id="WP_290261650.1">
    <property type="nucleotide sequence ID" value="NZ_JAUFQG010000004.1"/>
</dbReference>
<dbReference type="Pfam" id="PF00440">
    <property type="entry name" value="TetR_N"/>
    <property type="match status" value="1"/>
</dbReference>
<proteinExistence type="predicted"/>
<keyword evidence="3" id="KW-0804">Transcription</keyword>
<dbReference type="InterPro" id="IPR009057">
    <property type="entry name" value="Homeodomain-like_sf"/>
</dbReference>
<gene>
    <name evidence="6" type="ORF">ACFOX3_15270</name>
</gene>
<comment type="caution">
    <text evidence="6">The sequence shown here is derived from an EMBL/GenBank/DDBJ whole genome shotgun (WGS) entry which is preliminary data.</text>
</comment>
<dbReference type="Gene3D" id="1.10.357.10">
    <property type="entry name" value="Tetracycline Repressor, domain 2"/>
    <property type="match status" value="1"/>
</dbReference>
<dbReference type="InterPro" id="IPR001647">
    <property type="entry name" value="HTH_TetR"/>
</dbReference>
<feature type="DNA-binding region" description="H-T-H motif" evidence="4">
    <location>
        <begin position="44"/>
        <end position="63"/>
    </location>
</feature>
<protein>
    <submittedName>
        <fullName evidence="6">TetR/AcrR family transcriptional regulator</fullName>
    </submittedName>
</protein>
<dbReference type="PRINTS" id="PR00455">
    <property type="entry name" value="HTHTETR"/>
</dbReference>
<dbReference type="PANTHER" id="PTHR30055:SF234">
    <property type="entry name" value="HTH-TYPE TRANSCRIPTIONAL REGULATOR BETI"/>
    <property type="match status" value="1"/>
</dbReference>
<dbReference type="InterPro" id="IPR023772">
    <property type="entry name" value="DNA-bd_HTH_TetR-type_CS"/>
</dbReference>
<dbReference type="Proteomes" id="UP001595840">
    <property type="component" value="Unassembled WGS sequence"/>
</dbReference>
<accession>A0ABV8V849</accession>
<evidence type="ECO:0000256" key="1">
    <source>
        <dbReference type="ARBA" id="ARBA00023015"/>
    </source>
</evidence>
<organism evidence="6 7">
    <name type="scientific">Simiduia curdlanivorans</name>
    <dbReference type="NCBI Taxonomy" id="1492769"/>
    <lineage>
        <taxon>Bacteria</taxon>
        <taxon>Pseudomonadati</taxon>
        <taxon>Pseudomonadota</taxon>
        <taxon>Gammaproteobacteria</taxon>
        <taxon>Cellvibrionales</taxon>
        <taxon>Cellvibrionaceae</taxon>
        <taxon>Simiduia</taxon>
    </lineage>
</organism>
<keyword evidence="2 4" id="KW-0238">DNA-binding</keyword>
<evidence type="ECO:0000313" key="6">
    <source>
        <dbReference type="EMBL" id="MFC4363674.1"/>
    </source>
</evidence>
<feature type="domain" description="HTH tetR-type" evidence="5">
    <location>
        <begin position="21"/>
        <end position="81"/>
    </location>
</feature>
<dbReference type="InterPro" id="IPR050109">
    <property type="entry name" value="HTH-type_TetR-like_transc_reg"/>
</dbReference>
<dbReference type="PROSITE" id="PS50977">
    <property type="entry name" value="HTH_TETR_2"/>
    <property type="match status" value="1"/>
</dbReference>
<name>A0ABV8V849_9GAMM</name>